<reference evidence="7 8" key="1">
    <citation type="journal article" date="2023" name="BMC Biol.">
        <title>The compact genome of the sponge Oopsacas minuta (Hexactinellida) is lacking key metazoan core genes.</title>
        <authorList>
            <person name="Santini S."/>
            <person name="Schenkelaars Q."/>
            <person name="Jourda C."/>
            <person name="Duchesne M."/>
            <person name="Belahbib H."/>
            <person name="Rocher C."/>
            <person name="Selva M."/>
            <person name="Riesgo A."/>
            <person name="Vervoort M."/>
            <person name="Leys S.P."/>
            <person name="Kodjabachian L."/>
            <person name="Le Bivic A."/>
            <person name="Borchiellini C."/>
            <person name="Claverie J.M."/>
            <person name="Renard E."/>
        </authorList>
    </citation>
    <scope>NUCLEOTIDE SEQUENCE [LARGE SCALE GENOMIC DNA]</scope>
    <source>
        <strain evidence="7">SPO-2</strain>
    </source>
</reference>
<dbReference type="InterPro" id="IPR038645">
    <property type="entry name" value="TTC5_OB_sf"/>
</dbReference>
<keyword evidence="8" id="KW-1185">Reference proteome</keyword>
<comment type="caution">
    <text evidence="7">The sequence shown here is derived from an EMBL/GenBank/DDBJ whole genome shotgun (WGS) entry which is preliminary data.</text>
</comment>
<sequence>MELPTVTRYDFMNAKKPTDLEQLPSPISPLQVSRKRKPTESECNPTTSHKPEPTNSPPSEIDVPVMVEIDNSLSECDSSCEDPTNPVGSNLFSCEQLLLALCSISNDNLIQLNQKSVELLAAFEACKPRHISTHSQWQILYLEIGKILSQLKELSTPLLFSYCRYLMLSYENDKDFRTIICLLERVIKSSPYNTQAWNYLGECYWEIGQVQQALDCFLGAVQHDPNCKEGFRNLAIVYRQLDPQGSVKYTTNLQLSLKYAQQAVDCDKDDGKSWMILGNVMLSQHFHSQKTSKDLLKKCIICYRLAENDANASKCSDLYTNFGTVFICLEEFNSAIQCYSKAALLDPQSDNVNFKVSSVLSTFRTIQTALEHSYRISNDKISQYAQKCSMKMHIDNYTVVGLAELKTGDGINPHRFVNLTVIQVIEQAELVSSLAVCVDVDSVIVICNLHGLSQIGIVRESYVITILCPVFKIQKVDTVCGIKIHCPWISSTSPEGILIDGSFIPKHFFETEALKIQAYT</sequence>
<keyword evidence="2 5" id="KW-0802">TPR repeat</keyword>
<dbReference type="EMBL" id="JAKMXF010000346">
    <property type="protein sequence ID" value="KAI6647080.1"/>
    <property type="molecule type" value="Genomic_DNA"/>
</dbReference>
<dbReference type="PROSITE" id="PS50005">
    <property type="entry name" value="TPR"/>
    <property type="match status" value="2"/>
</dbReference>
<evidence type="ECO:0000313" key="7">
    <source>
        <dbReference type="EMBL" id="KAI6647080.1"/>
    </source>
</evidence>
<dbReference type="Pfam" id="PF07719">
    <property type="entry name" value="TPR_2"/>
    <property type="match status" value="1"/>
</dbReference>
<protein>
    <recommendedName>
        <fullName evidence="4">Cell division cycle protein 27 homolog</fullName>
    </recommendedName>
</protein>
<dbReference type="AlphaFoldDB" id="A0AAV7JED4"/>
<dbReference type="InterPro" id="IPR013105">
    <property type="entry name" value="TPR_2"/>
</dbReference>
<evidence type="ECO:0000256" key="5">
    <source>
        <dbReference type="PROSITE-ProRule" id="PRU00339"/>
    </source>
</evidence>
<dbReference type="Proteomes" id="UP001165289">
    <property type="component" value="Unassembled WGS sequence"/>
</dbReference>
<evidence type="ECO:0000256" key="3">
    <source>
        <dbReference type="ARBA" id="ARBA00038210"/>
    </source>
</evidence>
<name>A0AAV7JED4_9METZ</name>
<organism evidence="7 8">
    <name type="scientific">Oopsacas minuta</name>
    <dbReference type="NCBI Taxonomy" id="111878"/>
    <lineage>
        <taxon>Eukaryota</taxon>
        <taxon>Metazoa</taxon>
        <taxon>Porifera</taxon>
        <taxon>Hexactinellida</taxon>
        <taxon>Hexasterophora</taxon>
        <taxon>Lyssacinosida</taxon>
        <taxon>Leucopsacidae</taxon>
        <taxon>Oopsacas</taxon>
    </lineage>
</organism>
<evidence type="ECO:0000256" key="1">
    <source>
        <dbReference type="ARBA" id="ARBA00022737"/>
    </source>
</evidence>
<proteinExistence type="inferred from homology"/>
<dbReference type="SUPFAM" id="SSF48452">
    <property type="entry name" value="TPR-like"/>
    <property type="match status" value="1"/>
</dbReference>
<feature type="repeat" description="TPR" evidence="5">
    <location>
        <begin position="194"/>
        <end position="227"/>
    </location>
</feature>
<dbReference type="InterPro" id="IPR019734">
    <property type="entry name" value="TPR_rpt"/>
</dbReference>
<evidence type="ECO:0000256" key="2">
    <source>
        <dbReference type="ARBA" id="ARBA00022803"/>
    </source>
</evidence>
<keyword evidence="1" id="KW-0677">Repeat</keyword>
<feature type="region of interest" description="Disordered" evidence="6">
    <location>
        <begin position="1"/>
        <end position="61"/>
    </location>
</feature>
<evidence type="ECO:0000313" key="8">
    <source>
        <dbReference type="Proteomes" id="UP001165289"/>
    </source>
</evidence>
<dbReference type="Gene3D" id="1.25.40.10">
    <property type="entry name" value="Tetratricopeptide repeat domain"/>
    <property type="match status" value="1"/>
</dbReference>
<evidence type="ECO:0000256" key="6">
    <source>
        <dbReference type="SAM" id="MobiDB-lite"/>
    </source>
</evidence>
<dbReference type="PANTHER" id="PTHR12558">
    <property type="entry name" value="CELL DIVISION CYCLE 16,23,27"/>
    <property type="match status" value="1"/>
</dbReference>
<dbReference type="Gene3D" id="2.40.50.550">
    <property type="match status" value="1"/>
</dbReference>
<evidence type="ECO:0000256" key="4">
    <source>
        <dbReference type="ARBA" id="ARBA00039307"/>
    </source>
</evidence>
<dbReference type="SMART" id="SM00028">
    <property type="entry name" value="TPR"/>
    <property type="match status" value="2"/>
</dbReference>
<dbReference type="Pfam" id="PF13181">
    <property type="entry name" value="TPR_8"/>
    <property type="match status" value="1"/>
</dbReference>
<accession>A0AAV7JED4</accession>
<dbReference type="InterPro" id="IPR011990">
    <property type="entry name" value="TPR-like_helical_dom_sf"/>
</dbReference>
<dbReference type="PANTHER" id="PTHR12558:SF13">
    <property type="entry name" value="CELL DIVISION CYCLE PROTEIN 27 HOMOLOG"/>
    <property type="match status" value="1"/>
</dbReference>
<gene>
    <name evidence="7" type="ORF">LOD99_8917</name>
</gene>
<feature type="repeat" description="TPR" evidence="5">
    <location>
        <begin position="316"/>
        <end position="349"/>
    </location>
</feature>
<comment type="similarity">
    <text evidence="3">Belongs to the APC3/CDC27 family.</text>
</comment>